<dbReference type="InterPro" id="IPR042070">
    <property type="entry name" value="PucR_C-HTH_sf"/>
</dbReference>
<evidence type="ECO:0000313" key="5">
    <source>
        <dbReference type="Proteomes" id="UP000019277"/>
    </source>
</evidence>
<name>W7IZM7_9PSEU</name>
<dbReference type="InterPro" id="IPR025736">
    <property type="entry name" value="PucR_C-HTH_dom"/>
</dbReference>
<dbReference type="eggNOG" id="COG2508">
    <property type="taxonomic scope" value="Bacteria"/>
</dbReference>
<dbReference type="PANTHER" id="PTHR33744:SF1">
    <property type="entry name" value="DNA-BINDING TRANSCRIPTIONAL ACTIVATOR ADER"/>
    <property type="match status" value="1"/>
</dbReference>
<dbReference type="Pfam" id="PF25906">
    <property type="entry name" value="PucR-like_N"/>
    <property type="match status" value="1"/>
</dbReference>
<accession>W7IZM7</accession>
<dbReference type="InterPro" id="IPR051448">
    <property type="entry name" value="CdaR-like_regulators"/>
</dbReference>
<comment type="caution">
    <text evidence="4">The sequence shown here is derived from an EMBL/GenBank/DDBJ whole genome shotgun (WGS) entry which is preliminary data.</text>
</comment>
<feature type="domain" description="PucR-like N-terminal" evidence="3">
    <location>
        <begin position="35"/>
        <end position="200"/>
    </location>
</feature>
<evidence type="ECO:0000313" key="4">
    <source>
        <dbReference type="EMBL" id="EWC62021.1"/>
    </source>
</evidence>
<organism evidence="4 5">
    <name type="scientific">Actinokineospora spheciospongiae</name>
    <dbReference type="NCBI Taxonomy" id="909613"/>
    <lineage>
        <taxon>Bacteria</taxon>
        <taxon>Bacillati</taxon>
        <taxon>Actinomycetota</taxon>
        <taxon>Actinomycetes</taxon>
        <taxon>Pseudonocardiales</taxon>
        <taxon>Pseudonocardiaceae</taxon>
        <taxon>Actinokineospora</taxon>
    </lineage>
</organism>
<reference evidence="4 5" key="1">
    <citation type="journal article" date="2014" name="Genome Announc.">
        <title>Draft Genome Sequence of the Antitrypanosomally Active Sponge-Associated Bacterium Actinokineospora sp. Strain EG49.</title>
        <authorList>
            <person name="Harjes J."/>
            <person name="Ryu T."/>
            <person name="Abdelmohsen U.R."/>
            <person name="Moitinho-Silva L."/>
            <person name="Horn H."/>
            <person name="Ravasi T."/>
            <person name="Hentschel U."/>
        </authorList>
    </citation>
    <scope>NUCLEOTIDE SEQUENCE [LARGE SCALE GENOMIC DNA]</scope>
    <source>
        <strain evidence="4 5">EG49</strain>
    </source>
</reference>
<keyword evidence="5" id="KW-1185">Reference proteome</keyword>
<evidence type="ECO:0000259" key="3">
    <source>
        <dbReference type="Pfam" id="PF25906"/>
    </source>
</evidence>
<dbReference type="Pfam" id="PF13556">
    <property type="entry name" value="HTH_30"/>
    <property type="match status" value="1"/>
</dbReference>
<gene>
    <name evidence="4" type="ORF">UO65_2684</name>
</gene>
<dbReference type="InterPro" id="IPR058663">
    <property type="entry name" value="PucR-like_N"/>
</dbReference>
<sequence length="448" mass="48859">MRLAAHHGATTHAAERAAAPGTPTGRGISAARALWSAIPPELSVRMRRQSVDLVREVIGEIQAAVPAYAQPLQGQFREVLVGSVEMAIVRCFDSSGDVNGAVHDWTNAFTYAGKVEYAQGRTMDALQTAVRVGARVVWRRMSAVGRTMGVPTETLFTLADRIFAYVDEVCAIAIAGYTEAQGNATGALERRRRQLLKLILSNPPVPPQAIADLAGTTDWAVPERLAVIALEYRPAADQLPASVFGGDVLVDLESADPCLVVADPDAHLPALVRELAGRRAAIGPTVPLAEAHRSLSCARRTLLLAQRGVLPDEKVLRCSDHLSALVLLSDEFLLDQLTQRALEPFADLTPKQRDRLTTTLLAWLETRGGINEIATRLDVHPQTVRYRMHQIEELLGDRIDDPQERLCMEIALRARTLLDPGVPAQRSPHDEDDEETAPAPVSLADRRR</sequence>
<evidence type="ECO:0000259" key="2">
    <source>
        <dbReference type="Pfam" id="PF13556"/>
    </source>
</evidence>
<dbReference type="Gene3D" id="1.10.10.2840">
    <property type="entry name" value="PucR C-terminal helix-turn-helix domain"/>
    <property type="match status" value="1"/>
</dbReference>
<evidence type="ECO:0000256" key="1">
    <source>
        <dbReference type="SAM" id="MobiDB-lite"/>
    </source>
</evidence>
<proteinExistence type="predicted"/>
<protein>
    <submittedName>
        <fullName evidence="4">Regulatory protein</fullName>
    </submittedName>
</protein>
<dbReference type="EMBL" id="AYXG01000094">
    <property type="protein sequence ID" value="EWC62021.1"/>
    <property type="molecule type" value="Genomic_DNA"/>
</dbReference>
<dbReference type="Proteomes" id="UP000019277">
    <property type="component" value="Unassembled WGS sequence"/>
</dbReference>
<feature type="region of interest" description="Disordered" evidence="1">
    <location>
        <begin position="419"/>
        <end position="448"/>
    </location>
</feature>
<feature type="region of interest" description="Disordered" evidence="1">
    <location>
        <begin position="1"/>
        <end position="25"/>
    </location>
</feature>
<dbReference type="PANTHER" id="PTHR33744">
    <property type="entry name" value="CARBOHYDRATE DIACID REGULATOR"/>
    <property type="match status" value="1"/>
</dbReference>
<dbReference type="STRING" id="909613.UO65_2684"/>
<dbReference type="AlphaFoldDB" id="W7IZM7"/>
<feature type="domain" description="PucR C-terminal helix-turn-helix" evidence="2">
    <location>
        <begin position="356"/>
        <end position="414"/>
    </location>
</feature>